<keyword evidence="2" id="KW-1185">Reference proteome</keyword>
<dbReference type="Proteomes" id="UP001303115">
    <property type="component" value="Unassembled WGS sequence"/>
</dbReference>
<dbReference type="Gene3D" id="3.30.710.10">
    <property type="entry name" value="Potassium Channel Kv1.1, Chain A"/>
    <property type="match status" value="1"/>
</dbReference>
<organism evidence="1 2">
    <name type="scientific">Parachaetomium inaequale</name>
    <dbReference type="NCBI Taxonomy" id="2588326"/>
    <lineage>
        <taxon>Eukaryota</taxon>
        <taxon>Fungi</taxon>
        <taxon>Dikarya</taxon>
        <taxon>Ascomycota</taxon>
        <taxon>Pezizomycotina</taxon>
        <taxon>Sordariomycetes</taxon>
        <taxon>Sordariomycetidae</taxon>
        <taxon>Sordariales</taxon>
        <taxon>Chaetomiaceae</taxon>
        <taxon>Parachaetomium</taxon>
    </lineage>
</organism>
<dbReference type="InterPro" id="IPR011333">
    <property type="entry name" value="SKP1/BTB/POZ_sf"/>
</dbReference>
<reference evidence="2" key="1">
    <citation type="journal article" date="2023" name="Mol. Phylogenet. Evol.">
        <title>Genome-scale phylogeny and comparative genomics of the fungal order Sordariales.</title>
        <authorList>
            <person name="Hensen N."/>
            <person name="Bonometti L."/>
            <person name="Westerberg I."/>
            <person name="Brannstrom I.O."/>
            <person name="Guillou S."/>
            <person name="Cros-Aarteil S."/>
            <person name="Calhoun S."/>
            <person name="Haridas S."/>
            <person name="Kuo A."/>
            <person name="Mondo S."/>
            <person name="Pangilinan J."/>
            <person name="Riley R."/>
            <person name="LaButti K."/>
            <person name="Andreopoulos B."/>
            <person name="Lipzen A."/>
            <person name="Chen C."/>
            <person name="Yan M."/>
            <person name="Daum C."/>
            <person name="Ng V."/>
            <person name="Clum A."/>
            <person name="Steindorff A."/>
            <person name="Ohm R.A."/>
            <person name="Martin F."/>
            <person name="Silar P."/>
            <person name="Natvig D.O."/>
            <person name="Lalanne C."/>
            <person name="Gautier V."/>
            <person name="Ament-Velasquez S.L."/>
            <person name="Kruys A."/>
            <person name="Hutchinson M.I."/>
            <person name="Powell A.J."/>
            <person name="Barry K."/>
            <person name="Miller A.N."/>
            <person name="Grigoriev I.V."/>
            <person name="Debuchy R."/>
            <person name="Gladieux P."/>
            <person name="Hiltunen Thoren M."/>
            <person name="Johannesson H."/>
        </authorList>
    </citation>
    <scope>NUCLEOTIDE SEQUENCE [LARGE SCALE GENOMIC DNA]</scope>
    <source>
        <strain evidence="2">CBS 284.82</strain>
    </source>
</reference>
<name>A0AAN6PH84_9PEZI</name>
<dbReference type="EMBL" id="MU854366">
    <property type="protein sequence ID" value="KAK4040959.1"/>
    <property type="molecule type" value="Genomic_DNA"/>
</dbReference>
<proteinExistence type="predicted"/>
<comment type="caution">
    <text evidence="1">The sequence shown here is derived from an EMBL/GenBank/DDBJ whole genome shotgun (WGS) entry which is preliminary data.</text>
</comment>
<protein>
    <recommendedName>
        <fullName evidence="3">BTB domain-containing protein</fullName>
    </recommendedName>
</protein>
<evidence type="ECO:0000313" key="1">
    <source>
        <dbReference type="EMBL" id="KAK4040959.1"/>
    </source>
</evidence>
<evidence type="ECO:0000313" key="2">
    <source>
        <dbReference type="Proteomes" id="UP001303115"/>
    </source>
</evidence>
<sequence>MSPAATTTPDSCPVEVVDRHGDLKLIVRKDNSKLAFQVCSRALARSSPVWDTMLYGPFSEGKDQQNGNDWEIALPEDDADALRIVLFIVHYNFKALPKTVSFDLFFQLTALSDNILPQRLVQRLWISHKLGDERGFYQAMTLLITRAAMDVDGRLFINDSGNKCYLDSDKYLRSLDIVGQVKQARLAMLRKICSGVKDAIDSLTSSSASSSKCIAPTNTKTTPCDCAMLGGLHRAMVSNGVEAWYSSKLDGVEDHLSVSEVRAKLGQIVQDAIVEMAMGNRRAHSTHANCRPWVEDNLFSFDAIVRSLVLGYVEHLKKQAEKSGLNLEPPLA</sequence>
<dbReference type="AlphaFoldDB" id="A0AAN6PH84"/>
<accession>A0AAN6PH84</accession>
<gene>
    <name evidence="1" type="ORF">C8A01DRAFT_35015</name>
</gene>
<evidence type="ECO:0008006" key="3">
    <source>
        <dbReference type="Google" id="ProtNLM"/>
    </source>
</evidence>